<dbReference type="InterPro" id="IPR012337">
    <property type="entry name" value="RNaseH-like_sf"/>
</dbReference>
<dbReference type="InterPro" id="IPR001584">
    <property type="entry name" value="Integrase_cat-core"/>
</dbReference>
<dbReference type="Gene3D" id="3.30.420.10">
    <property type="entry name" value="Ribonuclease H-like superfamily/Ribonuclease H"/>
    <property type="match status" value="1"/>
</dbReference>
<feature type="compositionally biased region" description="Basic and acidic residues" evidence="6">
    <location>
        <begin position="71"/>
        <end position="86"/>
    </location>
</feature>
<dbReference type="NCBIfam" id="NF033563">
    <property type="entry name" value="transpos_IS30"/>
    <property type="match status" value="1"/>
</dbReference>
<feature type="domain" description="Integrase catalytic" evidence="7">
    <location>
        <begin position="247"/>
        <end position="410"/>
    </location>
</feature>
<dbReference type="InterPro" id="IPR001598">
    <property type="entry name" value="Transposase_IS30_CS"/>
</dbReference>
<protein>
    <submittedName>
        <fullName evidence="8">Integrase</fullName>
    </submittedName>
</protein>
<comment type="function">
    <text evidence="1">Required for the transposition of the insertion element.</text>
</comment>
<gene>
    <name evidence="8" type="ORF">IL38_23910</name>
</gene>
<feature type="region of interest" description="Disordered" evidence="6">
    <location>
        <begin position="50"/>
        <end position="86"/>
    </location>
</feature>
<dbReference type="InterPro" id="IPR025246">
    <property type="entry name" value="IS30-like_HTH"/>
</dbReference>
<evidence type="ECO:0000256" key="2">
    <source>
        <dbReference type="ARBA" id="ARBA00006363"/>
    </source>
</evidence>
<dbReference type="EMBL" id="JPMV01000046">
    <property type="protein sequence ID" value="KGI79352.1"/>
    <property type="molecule type" value="Genomic_DNA"/>
</dbReference>
<dbReference type="Pfam" id="PF00665">
    <property type="entry name" value="rve"/>
    <property type="match status" value="1"/>
</dbReference>
<evidence type="ECO:0000256" key="6">
    <source>
        <dbReference type="SAM" id="MobiDB-lite"/>
    </source>
</evidence>
<name>A0ABR4WY93_9ACTN</name>
<evidence type="ECO:0000259" key="7">
    <source>
        <dbReference type="PROSITE" id="PS50994"/>
    </source>
</evidence>
<sequence>MDDFEVRRDRRPQGRKKLVRERAAYFRLMEQGYSSREACRIVGIDPRTGKKWRNGHHSPGLGQKPVPPAGRGERDSSGSSRYLREDERLHIADRRREKAGIRTIARELGRYPSTISRELRRNATVVGGVRPRTIYRPHAAQAHADARKPRPKTGKIAANPQLAEAIQGKLHRKWSPEQIVCWLRRTFPARPEMRVCWETIYQALYSRTRSDLHRSLARSLRTGRSMRKPRRQAQCRRPRFLTPMVMLDQRPAEADDRAVPSHWEGDLVIGRGHQTAMATLVERTTRYLMIVALPHGRLPERVREALASHMQAFPPSLTRSLTWDQGSEMSAHAAFTADTGIPVYFCPPASPWQRGSNENTNGLLRQYFPKGTDLPVHDQAQLDAVAAELNHRPRKTLGWESPAERFTTLTTTNN</sequence>
<keyword evidence="5" id="KW-0233">DNA recombination</keyword>
<dbReference type="PROSITE" id="PS50994">
    <property type="entry name" value="INTEGRASE"/>
    <property type="match status" value="1"/>
</dbReference>
<reference evidence="8 9" key="1">
    <citation type="journal article" date="2014" name="PLoS ONE">
        <title>Identification and Characterization of a New Erythromycin Biosynthetic Gene Cluster in Actinopolyspora erythraea YIM90600, a Novel Erythronolide-Producing Halophilic Actinomycete Isolated from Salt Field.</title>
        <authorList>
            <person name="Chen D."/>
            <person name="Feng J."/>
            <person name="Huang L."/>
            <person name="Zhang Q."/>
            <person name="Wu J."/>
            <person name="Zhu X."/>
            <person name="Duan Y."/>
            <person name="Xu Z."/>
        </authorList>
    </citation>
    <scope>NUCLEOTIDE SEQUENCE [LARGE SCALE GENOMIC DNA]</scope>
    <source>
        <strain evidence="8 9">YIM90600</strain>
    </source>
</reference>
<keyword evidence="3" id="KW-0815">Transposition</keyword>
<evidence type="ECO:0000256" key="5">
    <source>
        <dbReference type="ARBA" id="ARBA00023172"/>
    </source>
</evidence>
<keyword evidence="9" id="KW-1185">Reference proteome</keyword>
<evidence type="ECO:0000256" key="3">
    <source>
        <dbReference type="ARBA" id="ARBA00022578"/>
    </source>
</evidence>
<keyword evidence="4" id="KW-0238">DNA-binding</keyword>
<comment type="caution">
    <text evidence="8">The sequence shown here is derived from an EMBL/GenBank/DDBJ whole genome shotgun (WGS) entry which is preliminary data.</text>
</comment>
<dbReference type="Pfam" id="PF13936">
    <property type="entry name" value="HTH_38"/>
    <property type="match status" value="1"/>
</dbReference>
<comment type="similarity">
    <text evidence="2">Belongs to the transposase IS30 family.</text>
</comment>
<dbReference type="InterPro" id="IPR036397">
    <property type="entry name" value="RNaseH_sf"/>
</dbReference>
<evidence type="ECO:0000313" key="8">
    <source>
        <dbReference type="EMBL" id="KGI79352.1"/>
    </source>
</evidence>
<dbReference type="Proteomes" id="UP000029737">
    <property type="component" value="Unassembled WGS sequence"/>
</dbReference>
<dbReference type="InterPro" id="IPR051917">
    <property type="entry name" value="Transposase-Integrase"/>
</dbReference>
<proteinExistence type="inferred from homology"/>
<evidence type="ECO:0000313" key="9">
    <source>
        <dbReference type="Proteomes" id="UP000029737"/>
    </source>
</evidence>
<dbReference type="SUPFAM" id="SSF53098">
    <property type="entry name" value="Ribonuclease H-like"/>
    <property type="match status" value="1"/>
</dbReference>
<dbReference type="InterPro" id="IPR053392">
    <property type="entry name" value="Transposase_IS30-like"/>
</dbReference>
<evidence type="ECO:0000256" key="1">
    <source>
        <dbReference type="ARBA" id="ARBA00002190"/>
    </source>
</evidence>
<dbReference type="PANTHER" id="PTHR10948">
    <property type="entry name" value="TRANSPOSASE"/>
    <property type="match status" value="1"/>
</dbReference>
<organism evidence="8 9">
    <name type="scientific">Actinopolyspora erythraea</name>
    <dbReference type="NCBI Taxonomy" id="414996"/>
    <lineage>
        <taxon>Bacteria</taxon>
        <taxon>Bacillati</taxon>
        <taxon>Actinomycetota</taxon>
        <taxon>Actinomycetes</taxon>
        <taxon>Actinopolysporales</taxon>
        <taxon>Actinopolysporaceae</taxon>
        <taxon>Actinopolyspora</taxon>
    </lineage>
</organism>
<dbReference type="PANTHER" id="PTHR10948:SF23">
    <property type="entry name" value="TRANSPOSASE INSI FOR INSERTION SEQUENCE ELEMENT IS30A-RELATED"/>
    <property type="match status" value="1"/>
</dbReference>
<evidence type="ECO:0000256" key="4">
    <source>
        <dbReference type="ARBA" id="ARBA00023125"/>
    </source>
</evidence>
<accession>A0ABR4WY93</accession>
<dbReference type="PROSITE" id="PS01043">
    <property type="entry name" value="TRANSPOSASE_IS30"/>
    <property type="match status" value="1"/>
</dbReference>